<keyword evidence="5 11" id="KW-0223">Dioxygenase</keyword>
<proteinExistence type="inferred from homology"/>
<dbReference type="PANTHER" id="PTHR43756:SF1">
    <property type="entry name" value="3-PHENYLPROPIONATE_CINNAMIC ACID DIOXYGENASE SUBUNIT ALPHA"/>
    <property type="match status" value="1"/>
</dbReference>
<evidence type="ECO:0000256" key="3">
    <source>
        <dbReference type="ARBA" id="ARBA00022723"/>
    </source>
</evidence>
<dbReference type="RefSeq" id="WP_344393289.1">
    <property type="nucleotide sequence ID" value="NZ_BAAASJ010000063.1"/>
</dbReference>
<dbReference type="SUPFAM" id="SSF50022">
    <property type="entry name" value="ISP domain"/>
    <property type="match status" value="1"/>
</dbReference>
<keyword evidence="12" id="KW-1185">Reference proteome</keyword>
<evidence type="ECO:0000259" key="10">
    <source>
        <dbReference type="PROSITE" id="PS51296"/>
    </source>
</evidence>
<dbReference type="Gene3D" id="3.90.380.10">
    <property type="entry name" value="Naphthalene 1,2-dioxygenase Alpha Subunit, Chain A, domain 1"/>
    <property type="match status" value="1"/>
</dbReference>
<keyword evidence="2" id="KW-0001">2Fe-2S</keyword>
<dbReference type="PRINTS" id="PR00090">
    <property type="entry name" value="RNGDIOXGNASE"/>
</dbReference>
<dbReference type="SUPFAM" id="SSF55961">
    <property type="entry name" value="Bet v1-like"/>
    <property type="match status" value="1"/>
</dbReference>
<dbReference type="Pfam" id="PF00355">
    <property type="entry name" value="Rieske"/>
    <property type="match status" value="1"/>
</dbReference>
<sequence>MLDIDRLVRSDEGLIHPSIYSDPEIYQLELERVFARSWLFLAHDSQLPRPGSFVQAYMAEDPVLVVRQRDGSVKAFLNQCRHRGMRICRVDEGTAKAFTCTYHGWAYNIAGELVNVPMEERAYHGEIDKSKWGPRQVPRIHQYKGFYFGTWDEDVPPFEEYLGDMAWYFDAMADRFDEGLTLVPGPTKWVIDCNWKFAAEQFSSDMYHVPVSHSSAFVALIADPEIRQAVDVTPPGRQFSGNGHGSGFGLRTSLESARIGGNWDAYMRSSQEEVYQRLGEQRALHDGHNTVFPNFSWLSINNTMRVWHPRGAGQIEVWAWSYLPKGAPEKAKQEARLDTVRTFSPAGIFETDDGENWTEIQQVLRGHVARQSYFNAQMGLGHERWDAEGLPGRTAGDMYQEMAARGMYQRWADLMSGLSWEEIAAKDADRMKNEEVPSA</sequence>
<organism evidence="11 12">
    <name type="scientific">Streptomyces vastus</name>
    <dbReference type="NCBI Taxonomy" id="285451"/>
    <lineage>
        <taxon>Bacteria</taxon>
        <taxon>Bacillati</taxon>
        <taxon>Actinomycetota</taxon>
        <taxon>Actinomycetes</taxon>
        <taxon>Kitasatosporales</taxon>
        <taxon>Streptomycetaceae</taxon>
        <taxon>Streptomyces</taxon>
    </lineage>
</organism>
<gene>
    <name evidence="11" type="ORF">GCM10010307_51780</name>
</gene>
<evidence type="ECO:0000256" key="4">
    <source>
        <dbReference type="ARBA" id="ARBA00022797"/>
    </source>
</evidence>
<dbReference type="PANTHER" id="PTHR43756">
    <property type="entry name" value="CHOLINE MONOOXYGENASE, CHLOROPLASTIC"/>
    <property type="match status" value="1"/>
</dbReference>
<feature type="domain" description="Rieske" evidence="10">
    <location>
        <begin position="38"/>
        <end position="121"/>
    </location>
</feature>
<dbReference type="GO" id="GO:0051213">
    <property type="term" value="F:dioxygenase activity"/>
    <property type="evidence" value="ECO:0007669"/>
    <property type="project" value="UniProtKB-KW"/>
</dbReference>
<dbReference type="CDD" id="cd08881">
    <property type="entry name" value="RHO_alpha_C_NDO-like"/>
    <property type="match status" value="1"/>
</dbReference>
<dbReference type="EMBL" id="BAAASJ010000063">
    <property type="protein sequence ID" value="GAA2646253.1"/>
    <property type="molecule type" value="Genomic_DNA"/>
</dbReference>
<evidence type="ECO:0000256" key="9">
    <source>
        <dbReference type="ARBA" id="ARBA00023027"/>
    </source>
</evidence>
<evidence type="ECO:0000256" key="7">
    <source>
        <dbReference type="ARBA" id="ARBA00023004"/>
    </source>
</evidence>
<evidence type="ECO:0000313" key="12">
    <source>
        <dbReference type="Proteomes" id="UP001500151"/>
    </source>
</evidence>
<dbReference type="PROSITE" id="PS51296">
    <property type="entry name" value="RIESKE"/>
    <property type="match status" value="1"/>
</dbReference>
<evidence type="ECO:0000256" key="1">
    <source>
        <dbReference type="ARBA" id="ARBA00008751"/>
    </source>
</evidence>
<keyword evidence="6" id="KW-0560">Oxidoreductase</keyword>
<keyword evidence="9" id="KW-0520">NAD</keyword>
<evidence type="ECO:0000256" key="2">
    <source>
        <dbReference type="ARBA" id="ARBA00022714"/>
    </source>
</evidence>
<evidence type="ECO:0000256" key="5">
    <source>
        <dbReference type="ARBA" id="ARBA00022964"/>
    </source>
</evidence>
<protein>
    <submittedName>
        <fullName evidence="11">Aromatic ring-hydroxylating dioxygenase subunit alpha</fullName>
    </submittedName>
</protein>
<evidence type="ECO:0000313" key="11">
    <source>
        <dbReference type="EMBL" id="GAA2646253.1"/>
    </source>
</evidence>
<reference evidence="11 12" key="1">
    <citation type="journal article" date="2019" name="Int. J. Syst. Evol. Microbiol.">
        <title>The Global Catalogue of Microorganisms (GCM) 10K type strain sequencing project: providing services to taxonomists for standard genome sequencing and annotation.</title>
        <authorList>
            <consortium name="The Broad Institute Genomics Platform"/>
            <consortium name="The Broad Institute Genome Sequencing Center for Infectious Disease"/>
            <person name="Wu L."/>
            <person name="Ma J."/>
        </authorList>
    </citation>
    <scope>NUCLEOTIDE SEQUENCE [LARGE SCALE GENOMIC DNA]</scope>
    <source>
        <strain evidence="11 12">JCM 4524</strain>
    </source>
</reference>
<dbReference type="Proteomes" id="UP001500151">
    <property type="component" value="Unassembled WGS sequence"/>
</dbReference>
<comment type="caution">
    <text evidence="11">The sequence shown here is derived from an EMBL/GenBank/DDBJ whole genome shotgun (WGS) entry which is preliminary data.</text>
</comment>
<dbReference type="InterPro" id="IPR017941">
    <property type="entry name" value="Rieske_2Fe-2S"/>
</dbReference>
<evidence type="ECO:0000256" key="6">
    <source>
        <dbReference type="ARBA" id="ARBA00023002"/>
    </source>
</evidence>
<evidence type="ECO:0000256" key="8">
    <source>
        <dbReference type="ARBA" id="ARBA00023014"/>
    </source>
</evidence>
<dbReference type="Gene3D" id="2.102.10.10">
    <property type="entry name" value="Rieske [2Fe-2S] iron-sulphur domain"/>
    <property type="match status" value="1"/>
</dbReference>
<dbReference type="InterPro" id="IPR001663">
    <property type="entry name" value="Rng_hydr_dOase-A"/>
</dbReference>
<keyword evidence="3" id="KW-0479">Metal-binding</keyword>
<dbReference type="InterPro" id="IPR036922">
    <property type="entry name" value="Rieske_2Fe-2S_sf"/>
</dbReference>
<keyword evidence="8" id="KW-0411">Iron-sulfur</keyword>
<keyword evidence="4" id="KW-0058">Aromatic hydrocarbons catabolism</keyword>
<keyword evidence="7" id="KW-0408">Iron</keyword>
<comment type="similarity">
    <text evidence="1">Belongs to the bacterial ring-hydroxylating dioxygenase alpha subunit family.</text>
</comment>
<dbReference type="InterPro" id="IPR043266">
    <property type="entry name" value="RHO_NdoB-like_C"/>
</dbReference>
<accession>A0ABN3R8A7</accession>
<name>A0ABN3R8A7_9ACTN</name>
<dbReference type="PROSITE" id="PS50096">
    <property type="entry name" value="IQ"/>
    <property type="match status" value="1"/>
</dbReference>
<dbReference type="Pfam" id="PF00848">
    <property type="entry name" value="Ring_hydroxyl_A"/>
    <property type="match status" value="1"/>
</dbReference>
<dbReference type="InterPro" id="IPR015879">
    <property type="entry name" value="Ring_hydroxy_dOase_asu_C_dom"/>
</dbReference>